<protein>
    <recommendedName>
        <fullName evidence="4">Alpha/beta hydrolase</fullName>
    </recommendedName>
</protein>
<accession>A0A2S6N1A5</accession>
<comment type="caution">
    <text evidence="2">The sequence shown here is derived from an EMBL/GenBank/DDBJ whole genome shotgun (WGS) entry which is preliminary data.</text>
</comment>
<dbReference type="Gene3D" id="3.40.190.170">
    <property type="entry name" value="Bacterial extracellular solute-binding protein, family 7"/>
    <property type="match status" value="1"/>
</dbReference>
<dbReference type="Pfam" id="PF03480">
    <property type="entry name" value="DctP"/>
    <property type="match status" value="1"/>
</dbReference>
<dbReference type="Pfam" id="PF05990">
    <property type="entry name" value="DUF900"/>
    <property type="match status" value="1"/>
</dbReference>
<dbReference type="InterPro" id="IPR038404">
    <property type="entry name" value="TRAP_DctP_sf"/>
</dbReference>
<dbReference type="OrthoDB" id="9797755at2"/>
<dbReference type="PANTHER" id="PTHR36513">
    <property type="entry name" value="ABC TRANSMEMBRANE TYPE-1 DOMAIN-CONTAINING PROTEIN"/>
    <property type="match status" value="1"/>
</dbReference>
<dbReference type="SUPFAM" id="SSF53474">
    <property type="entry name" value="alpha/beta-Hydrolases"/>
    <property type="match status" value="1"/>
</dbReference>
<reference evidence="2 3" key="1">
    <citation type="journal article" date="2018" name="Arch. Microbiol.">
        <title>New insights into the metabolic potential of the phototrophic purple bacterium Rhodopila globiformis DSM 161(T) from its draft genome sequence and evidence for a vanadium-dependent nitrogenase.</title>
        <authorList>
            <person name="Imhoff J.F."/>
            <person name="Rahn T."/>
            <person name="Kunzel S."/>
            <person name="Neulinger S.C."/>
        </authorList>
    </citation>
    <scope>NUCLEOTIDE SEQUENCE [LARGE SCALE GENOMIC DNA]</scope>
    <source>
        <strain evidence="2 3">DSM 16996</strain>
    </source>
</reference>
<proteinExistence type="predicted"/>
<keyword evidence="1" id="KW-0732">Signal</keyword>
<dbReference type="Gene3D" id="3.40.50.1820">
    <property type="entry name" value="alpha/beta hydrolase"/>
    <property type="match status" value="1"/>
</dbReference>
<evidence type="ECO:0000313" key="2">
    <source>
        <dbReference type="EMBL" id="PPQ28405.1"/>
    </source>
</evidence>
<dbReference type="InterPro" id="IPR029058">
    <property type="entry name" value="AB_hydrolase_fold"/>
</dbReference>
<name>A0A2S6N1A5_9HYPH</name>
<dbReference type="PANTHER" id="PTHR36513:SF1">
    <property type="entry name" value="TRANSMEMBRANE PROTEIN"/>
    <property type="match status" value="1"/>
</dbReference>
<keyword evidence="3" id="KW-1185">Reference proteome</keyword>
<sequence length="635" mass="68719">MLRLSFFLALLCFSPGVLAGDVQIAVPKSYLEDAFLKSLLTSKTLAEFGVTIAPSPMEDFAGALTAVMSGTADLGVFTLAERDQRALETAGPEASLLTRPFLFQSAKEVSLMQNSFLGEAAMADASRTGLFPLRLWPHSVTYLLTKTPVRTEADLQSLNLAANAASPGFKSLSSLGALMTNVSPQDAMMSMMGGTVGGFETSLDKATLGFADRYGGKLYLTTAWPQTGVLAAAPNYWRERSEAEKNAWKSALATAALAAETEIATLEATIRKHPNIEQTILESAAQMRLAARAAGDDSSRLEGEMRLWGKAEAEVHRVPEAVPIHAPQPSPRKHVGSPVFFATDRNDEQTLDYATRFGSRRLSPVELTCAYLGAPGHHQGDPPLPKAPKTLTKGEQACVRLIVDKVRESGVSKILFVLHGFNTSFGDLATRGLMLGGDLDYDGAIVGWSWPSEGSAFGYAYDEDSALWSEPHFADFVRAFAEAAPDIQLDFVAHSMGNRILLQMLREFGQYRVNVRIGAAVFAAPDVAQDIFIEQTQRARDIATFRTLYASEYDHAILISESFHKAPRAGSGGSNTLVMKGLESVDARLSGHSYLFDEAKAMKDFKQILNEASMAAARGLEALAKGAQTYWIIEP</sequence>
<dbReference type="EMBL" id="NHSJ01000110">
    <property type="protein sequence ID" value="PPQ28405.1"/>
    <property type="molecule type" value="Genomic_DNA"/>
</dbReference>
<dbReference type="InterPro" id="IPR010297">
    <property type="entry name" value="DUF900_hydrolase"/>
</dbReference>
<evidence type="ECO:0000256" key="1">
    <source>
        <dbReference type="ARBA" id="ARBA00022729"/>
    </source>
</evidence>
<gene>
    <name evidence="2" type="ORF">CCR94_17905</name>
</gene>
<dbReference type="Proteomes" id="UP000239089">
    <property type="component" value="Unassembled WGS sequence"/>
</dbReference>
<organism evidence="2 3">
    <name type="scientific">Rhodoblastus sphagnicola</name>
    <dbReference type="NCBI Taxonomy" id="333368"/>
    <lineage>
        <taxon>Bacteria</taxon>
        <taxon>Pseudomonadati</taxon>
        <taxon>Pseudomonadota</taxon>
        <taxon>Alphaproteobacteria</taxon>
        <taxon>Hyphomicrobiales</taxon>
        <taxon>Rhodoblastaceae</taxon>
        <taxon>Rhodoblastus</taxon>
    </lineage>
</organism>
<evidence type="ECO:0000313" key="3">
    <source>
        <dbReference type="Proteomes" id="UP000239089"/>
    </source>
</evidence>
<dbReference type="RefSeq" id="WP_104509215.1">
    <property type="nucleotide sequence ID" value="NZ_JACIGC010000069.1"/>
</dbReference>
<evidence type="ECO:0008006" key="4">
    <source>
        <dbReference type="Google" id="ProtNLM"/>
    </source>
</evidence>
<dbReference type="AlphaFoldDB" id="A0A2S6N1A5"/>
<dbReference type="GO" id="GO:0055085">
    <property type="term" value="P:transmembrane transport"/>
    <property type="evidence" value="ECO:0007669"/>
    <property type="project" value="InterPro"/>
</dbReference>
<dbReference type="InterPro" id="IPR018389">
    <property type="entry name" value="DctP_fam"/>
</dbReference>